<accession>A0A1I7BYQ6</accession>
<dbReference type="AlphaFoldDB" id="A0A1I7BYQ6"/>
<dbReference type="Proteomes" id="UP000199594">
    <property type="component" value="Unassembled WGS sequence"/>
</dbReference>
<evidence type="ECO:0000313" key="2">
    <source>
        <dbReference type="Proteomes" id="UP000199594"/>
    </source>
</evidence>
<name>A0A1I7BYQ6_9GAMM</name>
<gene>
    <name evidence="1" type="ORF">SAMN04487956_13224</name>
</gene>
<organism evidence="1 2">
    <name type="scientific">Halomonas saccharevitans</name>
    <dbReference type="NCBI Taxonomy" id="416872"/>
    <lineage>
        <taxon>Bacteria</taxon>
        <taxon>Pseudomonadati</taxon>
        <taxon>Pseudomonadota</taxon>
        <taxon>Gammaproteobacteria</taxon>
        <taxon>Oceanospirillales</taxon>
        <taxon>Halomonadaceae</taxon>
        <taxon>Halomonas</taxon>
    </lineage>
</organism>
<dbReference type="Gene3D" id="2.40.70.10">
    <property type="entry name" value="Acid Proteases"/>
    <property type="match status" value="1"/>
</dbReference>
<evidence type="ECO:0000313" key="1">
    <source>
        <dbReference type="EMBL" id="SFT92316.1"/>
    </source>
</evidence>
<dbReference type="EMBL" id="FPAQ01000032">
    <property type="protein sequence ID" value="SFT92316.1"/>
    <property type="molecule type" value="Genomic_DNA"/>
</dbReference>
<protein>
    <submittedName>
        <fullName evidence="1">Uncharacterized protein</fullName>
    </submittedName>
</protein>
<sequence length="86" mass="9954">MAICDRLRLMFFGNLRQDWSAFVLDLQHDERVVLLGMSCLGRFDIEIRGERMVLRSAKRRGAMAGRLPARRYAGSPFPRLESVSWP</sequence>
<proteinExistence type="predicted"/>
<reference evidence="1 2" key="1">
    <citation type="submission" date="2016-10" db="EMBL/GenBank/DDBJ databases">
        <authorList>
            <person name="de Groot N.N."/>
        </authorList>
    </citation>
    <scope>NUCLEOTIDE SEQUENCE [LARGE SCALE GENOMIC DNA]</scope>
    <source>
        <strain evidence="1 2">CGMCC 1.6493</strain>
    </source>
</reference>
<dbReference type="InterPro" id="IPR021109">
    <property type="entry name" value="Peptidase_aspartic_dom_sf"/>
</dbReference>